<comment type="caution">
    <text evidence="2">The sequence shown here is derived from an EMBL/GenBank/DDBJ whole genome shotgun (WGS) entry which is preliminary data.</text>
</comment>
<sequence length="217" mass="24493">MMRALLFLLLLPLVTSFYPSPPSHIITTTKLNNWFNEFIEMATLGPSERRLKKSQENISIDDDDDLTPLAFRQEIARIDAKKYATAVETSYKTASTISTCDKVFTGITLSNLITEKYGSPLDIDLRPVTSFGKTSIYLAIMPIPAFGSKKSRFNEEKNYLEHLQAIIEILEKYNQLSSYLTFLKETNKKPRGGTSPLIAVTWRLELTEEEVEGITGG</sequence>
<evidence type="ECO:0000256" key="1">
    <source>
        <dbReference type="SAM" id="SignalP"/>
    </source>
</evidence>
<dbReference type="OrthoDB" id="5234at2759"/>
<feature type="chain" id="PRO_5040919744" evidence="1">
    <location>
        <begin position="17"/>
        <end position="217"/>
    </location>
</feature>
<dbReference type="Gene3D" id="3.30.428.40">
    <property type="entry name" value="Protein of unknown function DUF3067"/>
    <property type="match status" value="1"/>
</dbReference>
<dbReference type="AlphaFoldDB" id="A0A9W6ZD18"/>
<dbReference type="Pfam" id="PF11267">
    <property type="entry name" value="DUF3067"/>
    <property type="match status" value="1"/>
</dbReference>
<name>A0A9W6ZD18_9STRA</name>
<evidence type="ECO:0000313" key="2">
    <source>
        <dbReference type="EMBL" id="GMH49072.1"/>
    </source>
</evidence>
<dbReference type="EMBL" id="BRXW01000380">
    <property type="protein sequence ID" value="GMH49072.1"/>
    <property type="molecule type" value="Genomic_DNA"/>
</dbReference>
<dbReference type="PANTHER" id="PTHR35126:SF1">
    <property type="entry name" value="DUF3067 DOMAIN-CONTAINING PROTEIN"/>
    <property type="match status" value="1"/>
</dbReference>
<organism evidence="2 3">
    <name type="scientific">Triparma laevis f. longispina</name>
    <dbReference type="NCBI Taxonomy" id="1714387"/>
    <lineage>
        <taxon>Eukaryota</taxon>
        <taxon>Sar</taxon>
        <taxon>Stramenopiles</taxon>
        <taxon>Ochrophyta</taxon>
        <taxon>Bolidophyceae</taxon>
        <taxon>Parmales</taxon>
        <taxon>Triparmaceae</taxon>
        <taxon>Triparma</taxon>
    </lineage>
</organism>
<keyword evidence="3" id="KW-1185">Reference proteome</keyword>
<protein>
    <submittedName>
        <fullName evidence="2">Uncharacterized protein</fullName>
    </submittedName>
</protein>
<proteinExistence type="predicted"/>
<dbReference type="InterPro" id="IPR021420">
    <property type="entry name" value="DUF3067"/>
</dbReference>
<evidence type="ECO:0000313" key="3">
    <source>
        <dbReference type="Proteomes" id="UP001165122"/>
    </source>
</evidence>
<accession>A0A9W6ZD18</accession>
<gene>
    <name evidence="2" type="ORF">TrLO_g9939</name>
</gene>
<reference evidence="3" key="1">
    <citation type="journal article" date="2023" name="Commun. Biol.">
        <title>Genome analysis of Parmales, the sister group of diatoms, reveals the evolutionary specialization of diatoms from phago-mixotrophs to photoautotrophs.</title>
        <authorList>
            <person name="Ban H."/>
            <person name="Sato S."/>
            <person name="Yoshikawa S."/>
            <person name="Yamada K."/>
            <person name="Nakamura Y."/>
            <person name="Ichinomiya M."/>
            <person name="Sato N."/>
            <person name="Blanc-Mathieu R."/>
            <person name="Endo H."/>
            <person name="Kuwata A."/>
            <person name="Ogata H."/>
        </authorList>
    </citation>
    <scope>NUCLEOTIDE SEQUENCE [LARGE SCALE GENOMIC DNA]</scope>
    <source>
        <strain evidence="3">NIES 3700</strain>
    </source>
</reference>
<keyword evidence="1" id="KW-0732">Signal</keyword>
<dbReference type="Proteomes" id="UP001165122">
    <property type="component" value="Unassembled WGS sequence"/>
</dbReference>
<dbReference type="PANTHER" id="PTHR35126">
    <property type="entry name" value="SLR0598 PROTEIN"/>
    <property type="match status" value="1"/>
</dbReference>
<feature type="signal peptide" evidence="1">
    <location>
        <begin position="1"/>
        <end position="16"/>
    </location>
</feature>